<protein>
    <submittedName>
        <fullName evidence="1">Uncharacterized protein</fullName>
    </submittedName>
</protein>
<accession>A0AAV1RX88</accession>
<evidence type="ECO:0000313" key="1">
    <source>
        <dbReference type="EMBL" id="CAK7341025.1"/>
    </source>
</evidence>
<dbReference type="Proteomes" id="UP001314170">
    <property type="component" value="Unassembled WGS sequence"/>
</dbReference>
<evidence type="ECO:0000313" key="2">
    <source>
        <dbReference type="Proteomes" id="UP001314170"/>
    </source>
</evidence>
<keyword evidence="2" id="KW-1185">Reference proteome</keyword>
<proteinExistence type="predicted"/>
<dbReference type="EMBL" id="CAWUPB010001160">
    <property type="protein sequence ID" value="CAK7341025.1"/>
    <property type="molecule type" value="Genomic_DNA"/>
</dbReference>
<dbReference type="AlphaFoldDB" id="A0AAV1RX88"/>
<reference evidence="1 2" key="1">
    <citation type="submission" date="2024-01" db="EMBL/GenBank/DDBJ databases">
        <authorList>
            <person name="Waweru B."/>
        </authorList>
    </citation>
    <scope>NUCLEOTIDE SEQUENCE [LARGE SCALE GENOMIC DNA]</scope>
</reference>
<gene>
    <name evidence="1" type="ORF">DCAF_LOCUS16076</name>
</gene>
<sequence>MAHQMDGRLLAYFHASHLANIAGLPPPVERNPLEKAEMPIYKRKAKLESDVTVACGCFS</sequence>
<organism evidence="1 2">
    <name type="scientific">Dovyalis caffra</name>
    <dbReference type="NCBI Taxonomy" id="77055"/>
    <lineage>
        <taxon>Eukaryota</taxon>
        <taxon>Viridiplantae</taxon>
        <taxon>Streptophyta</taxon>
        <taxon>Embryophyta</taxon>
        <taxon>Tracheophyta</taxon>
        <taxon>Spermatophyta</taxon>
        <taxon>Magnoliopsida</taxon>
        <taxon>eudicotyledons</taxon>
        <taxon>Gunneridae</taxon>
        <taxon>Pentapetalae</taxon>
        <taxon>rosids</taxon>
        <taxon>fabids</taxon>
        <taxon>Malpighiales</taxon>
        <taxon>Salicaceae</taxon>
        <taxon>Flacourtieae</taxon>
        <taxon>Dovyalis</taxon>
    </lineage>
</organism>
<comment type="caution">
    <text evidence="1">The sequence shown here is derived from an EMBL/GenBank/DDBJ whole genome shotgun (WGS) entry which is preliminary data.</text>
</comment>
<name>A0AAV1RX88_9ROSI</name>